<dbReference type="PROSITE" id="PS51710">
    <property type="entry name" value="G_OBG"/>
    <property type="match status" value="1"/>
</dbReference>
<dbReference type="GO" id="GO:0016887">
    <property type="term" value="F:ATP hydrolysis activity"/>
    <property type="evidence" value="ECO:0007669"/>
    <property type="project" value="TreeGrafter"/>
</dbReference>
<dbReference type="KEGG" id="afg:AFULGI_00014750"/>
<sequence length="388" mass="43711">MIEIGIAGKPNAGKSTFFKAATLADAEIANYPFTTIKPNVGIGHVRVKCVCQELGVKCNECVDGWRFIPVKLIDVAGLVPDAHKGRGLGNEFLDNLRQSEAVIHVVDASGSTDEEGNEIGVGERNPVEDVKFLYREIDMWLFGILKRNWDKIIRRMKAEKRDAAKFLTEQLAGLGFEEWMVREAMRSFGDVSTLSDEQLRDFAVELRKRRMQMVIAANKADKAPKNLLEELMKLDEIVVPTSAAYELILRTAAKNGYIKYLPGDSDFEIVKELNEKQMKALEKIREFLREFGSTGVQEAINRVVFDLLDYIVVYPVEDENKFTDSKGNVLPDAMLVKRGTTAKELAFKIHTDIGKHFIYALDARTKMRVADDYELKNNDVIKIVSGAK</sequence>
<dbReference type="HOGENOM" id="CLU_037276_1_0_2"/>
<evidence type="ECO:0000256" key="1">
    <source>
        <dbReference type="ARBA" id="ARBA00007476"/>
    </source>
</evidence>
<name>A0A075WEQ4_ARCFL</name>
<dbReference type="SUPFAM" id="SSF81271">
    <property type="entry name" value="TGS-like"/>
    <property type="match status" value="1"/>
</dbReference>
<accession>A0A075WEQ4</accession>
<evidence type="ECO:0000313" key="5">
    <source>
        <dbReference type="Proteomes" id="UP000028501"/>
    </source>
</evidence>
<dbReference type="SUPFAM" id="SSF52540">
    <property type="entry name" value="P-loop containing nucleoside triphosphate hydrolases"/>
    <property type="match status" value="1"/>
</dbReference>
<evidence type="ECO:0000259" key="3">
    <source>
        <dbReference type="PROSITE" id="PS51710"/>
    </source>
</evidence>
<dbReference type="AlphaFoldDB" id="A0A075WEQ4"/>
<protein>
    <submittedName>
        <fullName evidence="4">Putative GTPase, probable translation factor</fullName>
    </submittedName>
</protein>
<dbReference type="Proteomes" id="UP000028501">
    <property type="component" value="Chromosome"/>
</dbReference>
<dbReference type="Gene3D" id="1.10.8.470">
    <property type="match status" value="1"/>
</dbReference>
<dbReference type="PANTHER" id="PTHR23305:SF1">
    <property type="entry name" value="OBG-TYPE G DOMAIN-CONTAINING PROTEIN"/>
    <property type="match status" value="1"/>
</dbReference>
<dbReference type="Pfam" id="PF08438">
    <property type="entry name" value="YGR210-like_G4"/>
    <property type="match status" value="1"/>
</dbReference>
<gene>
    <name evidence="4" type="ORF">AFULGI_00014750</name>
</gene>
<dbReference type="GO" id="GO:0005737">
    <property type="term" value="C:cytoplasm"/>
    <property type="evidence" value="ECO:0007669"/>
    <property type="project" value="TreeGrafter"/>
</dbReference>
<proteinExistence type="inferred from homology"/>
<dbReference type="CDD" id="cd01669">
    <property type="entry name" value="TGS_MJ1332_like"/>
    <property type="match status" value="1"/>
</dbReference>
<dbReference type="InterPro" id="IPR012675">
    <property type="entry name" value="Beta-grasp_dom_sf"/>
</dbReference>
<evidence type="ECO:0000256" key="2">
    <source>
        <dbReference type="ARBA" id="ARBA00022741"/>
    </source>
</evidence>
<reference evidence="4 5" key="1">
    <citation type="submission" date="2013-07" db="EMBL/GenBank/DDBJ databases">
        <title>Genome of Archaeoglobus fulgidus.</title>
        <authorList>
            <person name="Fiebig A."/>
            <person name="Birkeland N.-K."/>
        </authorList>
    </citation>
    <scope>NUCLEOTIDE SEQUENCE [LARGE SCALE GENOMIC DNA]</scope>
    <source>
        <strain evidence="4 5">DSM 8774</strain>
    </source>
</reference>
<comment type="similarity">
    <text evidence="1">Belongs to the RelA/SpoT family.</text>
</comment>
<keyword evidence="2" id="KW-0547">Nucleotide-binding</keyword>
<dbReference type="FunFam" id="3.10.20.30:FF:000002">
    <property type="entry name" value="GTP pyrophosphokinase (RelA/SpoT)"/>
    <property type="match status" value="1"/>
</dbReference>
<dbReference type="InterPro" id="IPR004095">
    <property type="entry name" value="TGS"/>
</dbReference>
<organism evidence="4 5">
    <name type="scientific">Archaeoglobus fulgidus DSM 8774</name>
    <dbReference type="NCBI Taxonomy" id="1344584"/>
    <lineage>
        <taxon>Archaea</taxon>
        <taxon>Methanobacteriati</taxon>
        <taxon>Methanobacteriota</taxon>
        <taxon>Archaeoglobi</taxon>
        <taxon>Archaeoglobales</taxon>
        <taxon>Archaeoglobaceae</taxon>
        <taxon>Archaeoglobus</taxon>
    </lineage>
</organism>
<dbReference type="Pfam" id="PF01926">
    <property type="entry name" value="MMR_HSR1"/>
    <property type="match status" value="1"/>
</dbReference>
<dbReference type="InterPro" id="IPR031167">
    <property type="entry name" value="G_OBG"/>
</dbReference>
<dbReference type="EMBL" id="CP006577">
    <property type="protein sequence ID" value="AIG98242.1"/>
    <property type="molecule type" value="Genomic_DNA"/>
</dbReference>
<dbReference type="GO" id="GO:0005525">
    <property type="term" value="F:GTP binding"/>
    <property type="evidence" value="ECO:0007669"/>
    <property type="project" value="InterPro"/>
</dbReference>
<dbReference type="NCBIfam" id="NF007171">
    <property type="entry name" value="PRK09602.1"/>
    <property type="match status" value="1"/>
</dbReference>
<dbReference type="GeneID" id="24794975"/>
<dbReference type="InterPro" id="IPR013646">
    <property type="entry name" value="YGR210-like_G4"/>
</dbReference>
<dbReference type="Pfam" id="PF02824">
    <property type="entry name" value="TGS"/>
    <property type="match status" value="1"/>
</dbReference>
<dbReference type="InterPro" id="IPR012676">
    <property type="entry name" value="TGS-like"/>
</dbReference>
<dbReference type="PRINTS" id="PR00326">
    <property type="entry name" value="GTP1OBG"/>
</dbReference>
<dbReference type="CDD" id="cd01899">
    <property type="entry name" value="Ygr210"/>
    <property type="match status" value="1"/>
</dbReference>
<dbReference type="InterPro" id="IPR006073">
    <property type="entry name" value="GTP-bd"/>
</dbReference>
<dbReference type="PANTHER" id="PTHR23305">
    <property type="entry name" value="OBG GTPASE FAMILY"/>
    <property type="match status" value="1"/>
</dbReference>
<feature type="domain" description="OBG-type G" evidence="3">
    <location>
        <begin position="2"/>
        <end position="261"/>
    </location>
</feature>
<evidence type="ECO:0000313" key="4">
    <source>
        <dbReference type="EMBL" id="AIG98242.1"/>
    </source>
</evidence>
<dbReference type="InterPro" id="IPR027417">
    <property type="entry name" value="P-loop_NTPase"/>
</dbReference>
<dbReference type="RefSeq" id="WP_010878861.1">
    <property type="nucleotide sequence ID" value="NZ_CP006577.1"/>
</dbReference>
<dbReference type="Gene3D" id="3.10.20.30">
    <property type="match status" value="1"/>
</dbReference>
<dbReference type="Gene3D" id="3.40.50.300">
    <property type="entry name" value="P-loop containing nucleotide triphosphate hydrolases"/>
    <property type="match status" value="1"/>
</dbReference>